<dbReference type="Ensembl" id="ENSCINT00000030366.1">
    <property type="protein sequence ID" value="ENSCINP00000036225.1"/>
    <property type="gene ID" value="ENSCING00000020594.1"/>
</dbReference>
<evidence type="ECO:0000313" key="2">
    <source>
        <dbReference type="Proteomes" id="UP000008144"/>
    </source>
</evidence>
<reference evidence="1" key="4">
    <citation type="submission" date="2025-09" db="UniProtKB">
        <authorList>
            <consortium name="Ensembl"/>
        </authorList>
    </citation>
    <scope>IDENTIFICATION</scope>
</reference>
<dbReference type="HOGENOM" id="CLU_3368235_0_0_1"/>
<protein>
    <submittedName>
        <fullName evidence="1">Uncharacterized protein</fullName>
    </submittedName>
</protein>
<dbReference type="EMBL" id="EAAA01001449">
    <property type="status" value="NOT_ANNOTATED_CDS"/>
    <property type="molecule type" value="Genomic_DNA"/>
</dbReference>
<accession>H2Y2U0</accession>
<evidence type="ECO:0000313" key="1">
    <source>
        <dbReference type="Ensembl" id="ENSCINP00000036225.1"/>
    </source>
</evidence>
<dbReference type="InParanoid" id="H2Y2U0"/>
<name>H2Y2U0_CIOIN</name>
<dbReference type="Proteomes" id="UP000008144">
    <property type="component" value="Chromosome 2"/>
</dbReference>
<proteinExistence type="predicted"/>
<reference evidence="2" key="1">
    <citation type="journal article" date="2002" name="Science">
        <title>The draft genome of Ciona intestinalis: insights into chordate and vertebrate origins.</title>
        <authorList>
            <person name="Dehal P."/>
            <person name="Satou Y."/>
            <person name="Campbell R.K."/>
            <person name="Chapman J."/>
            <person name="Degnan B."/>
            <person name="De Tomaso A."/>
            <person name="Davidson B."/>
            <person name="Di Gregorio A."/>
            <person name="Gelpke M."/>
            <person name="Goodstein D.M."/>
            <person name="Harafuji N."/>
            <person name="Hastings K.E."/>
            <person name="Ho I."/>
            <person name="Hotta K."/>
            <person name="Huang W."/>
            <person name="Kawashima T."/>
            <person name="Lemaire P."/>
            <person name="Martinez D."/>
            <person name="Meinertzhagen I.A."/>
            <person name="Necula S."/>
            <person name="Nonaka M."/>
            <person name="Putnam N."/>
            <person name="Rash S."/>
            <person name="Saiga H."/>
            <person name="Satake M."/>
            <person name="Terry A."/>
            <person name="Yamada L."/>
            <person name="Wang H.G."/>
            <person name="Awazu S."/>
            <person name="Azumi K."/>
            <person name="Boore J."/>
            <person name="Branno M."/>
            <person name="Chin-Bow S."/>
            <person name="DeSantis R."/>
            <person name="Doyle S."/>
            <person name="Francino P."/>
            <person name="Keys D.N."/>
            <person name="Haga S."/>
            <person name="Hayashi H."/>
            <person name="Hino K."/>
            <person name="Imai K.S."/>
            <person name="Inaba K."/>
            <person name="Kano S."/>
            <person name="Kobayashi K."/>
            <person name="Kobayashi M."/>
            <person name="Lee B.I."/>
            <person name="Makabe K.W."/>
            <person name="Manohar C."/>
            <person name="Matassi G."/>
            <person name="Medina M."/>
            <person name="Mochizuki Y."/>
            <person name="Mount S."/>
            <person name="Morishita T."/>
            <person name="Miura S."/>
            <person name="Nakayama A."/>
            <person name="Nishizaka S."/>
            <person name="Nomoto H."/>
            <person name="Ohta F."/>
            <person name="Oishi K."/>
            <person name="Rigoutsos I."/>
            <person name="Sano M."/>
            <person name="Sasaki A."/>
            <person name="Sasakura Y."/>
            <person name="Shoguchi E."/>
            <person name="Shin-i T."/>
            <person name="Spagnuolo A."/>
            <person name="Stainier D."/>
            <person name="Suzuki M.M."/>
            <person name="Tassy O."/>
            <person name="Takatori N."/>
            <person name="Tokuoka M."/>
            <person name="Yagi K."/>
            <person name="Yoshizaki F."/>
            <person name="Wada S."/>
            <person name="Zhang C."/>
            <person name="Hyatt P.D."/>
            <person name="Larimer F."/>
            <person name="Detter C."/>
            <person name="Doggett N."/>
            <person name="Glavina T."/>
            <person name="Hawkins T."/>
            <person name="Richardson P."/>
            <person name="Lucas S."/>
            <person name="Kohara Y."/>
            <person name="Levine M."/>
            <person name="Satoh N."/>
            <person name="Rokhsar D.S."/>
        </authorList>
    </citation>
    <scope>NUCLEOTIDE SEQUENCE [LARGE SCALE GENOMIC DNA]</scope>
</reference>
<sequence>MYQQNHTSLWELQLALVEYRRYLRYWRDRVSVKSV</sequence>
<organism evidence="1 2">
    <name type="scientific">Ciona intestinalis</name>
    <name type="common">Transparent sea squirt</name>
    <name type="synonym">Ascidia intestinalis</name>
    <dbReference type="NCBI Taxonomy" id="7719"/>
    <lineage>
        <taxon>Eukaryota</taxon>
        <taxon>Metazoa</taxon>
        <taxon>Chordata</taxon>
        <taxon>Tunicata</taxon>
        <taxon>Ascidiacea</taxon>
        <taxon>Phlebobranchia</taxon>
        <taxon>Cionidae</taxon>
        <taxon>Ciona</taxon>
    </lineage>
</organism>
<dbReference type="AlphaFoldDB" id="H2Y2U0"/>
<reference evidence="1" key="3">
    <citation type="submission" date="2025-08" db="UniProtKB">
        <authorList>
            <consortium name="Ensembl"/>
        </authorList>
    </citation>
    <scope>IDENTIFICATION</scope>
</reference>
<reference evidence="1" key="2">
    <citation type="journal article" date="2008" name="Genome Biol.">
        <title>Improved genome assembly and evidence-based global gene model set for the chordate Ciona intestinalis: new insight into intron and operon populations.</title>
        <authorList>
            <person name="Satou Y."/>
            <person name="Mineta K."/>
            <person name="Ogasawara M."/>
            <person name="Sasakura Y."/>
            <person name="Shoguchi E."/>
            <person name="Ueno K."/>
            <person name="Yamada L."/>
            <person name="Matsumoto J."/>
            <person name="Wasserscheid J."/>
            <person name="Dewar K."/>
            <person name="Wiley G.B."/>
            <person name="Macmil S.L."/>
            <person name="Roe B.A."/>
            <person name="Zeller R.W."/>
            <person name="Hastings K.E."/>
            <person name="Lemaire P."/>
            <person name="Lindquist E."/>
            <person name="Endo T."/>
            <person name="Hotta K."/>
            <person name="Inaba K."/>
        </authorList>
    </citation>
    <scope>NUCLEOTIDE SEQUENCE [LARGE SCALE GENOMIC DNA]</scope>
    <source>
        <strain evidence="1">wild type</strain>
    </source>
</reference>
<keyword evidence="2" id="KW-1185">Reference proteome</keyword>